<keyword evidence="2" id="KW-0813">Transport</keyword>
<dbReference type="OrthoDB" id="5560252at2"/>
<organism evidence="6 7">
    <name type="scientific">Thioploca ingrica</name>
    <dbReference type="NCBI Taxonomy" id="40754"/>
    <lineage>
        <taxon>Bacteria</taxon>
        <taxon>Pseudomonadati</taxon>
        <taxon>Pseudomonadota</taxon>
        <taxon>Gammaproteobacteria</taxon>
        <taxon>Thiotrichales</taxon>
        <taxon>Thiotrichaceae</taxon>
        <taxon>Thioploca</taxon>
    </lineage>
</organism>
<dbReference type="SMART" id="SM00382">
    <property type="entry name" value="AAA"/>
    <property type="match status" value="1"/>
</dbReference>
<dbReference type="Proteomes" id="UP000031623">
    <property type="component" value="Chromosome"/>
</dbReference>
<dbReference type="AlphaFoldDB" id="A0A090ALH1"/>
<dbReference type="PROSITE" id="PS50893">
    <property type="entry name" value="ABC_TRANSPORTER_2"/>
    <property type="match status" value="1"/>
</dbReference>
<dbReference type="KEGG" id="tig:THII_1663"/>
<accession>A0A090ALH1</accession>
<dbReference type="GO" id="GO:0005524">
    <property type="term" value="F:ATP binding"/>
    <property type="evidence" value="ECO:0007669"/>
    <property type="project" value="UniProtKB-KW"/>
</dbReference>
<dbReference type="Gene3D" id="3.40.50.300">
    <property type="entry name" value="P-loop containing nucleotide triphosphate hydrolases"/>
    <property type="match status" value="1"/>
</dbReference>
<dbReference type="InterPro" id="IPR003593">
    <property type="entry name" value="AAA+_ATPase"/>
</dbReference>
<evidence type="ECO:0000313" key="6">
    <source>
        <dbReference type="EMBL" id="BAP55960.1"/>
    </source>
</evidence>
<keyword evidence="7" id="KW-1185">Reference proteome</keyword>
<evidence type="ECO:0000259" key="5">
    <source>
        <dbReference type="PROSITE" id="PS50893"/>
    </source>
</evidence>
<dbReference type="EMBL" id="AP014633">
    <property type="protein sequence ID" value="BAP55960.1"/>
    <property type="molecule type" value="Genomic_DNA"/>
</dbReference>
<dbReference type="InterPro" id="IPR003439">
    <property type="entry name" value="ABC_transporter-like_ATP-bd"/>
</dbReference>
<sequence length="319" mass="35643">MVEIKQLRKHFGPLVAVDNISFQVGQGEVLGFLGPNGAGKSTTMKMITGFLTPTTGTVLVDGHDIVQQPIEVKRRIGYLPEGAPAYPDMTPAHFLEFIARVRGLKGANKRKRIDEIIEKVNLQTVLHQTIDTLSKGFKRRVGLAQAILHDPEVLVLDEPTDGLDPNQKHEVRTLIKAMAQEKVIILSTHILEEVYAVCSRAIIIAKGKILADGTPTDLEAKSRYHNAVTITLKARMEQAASIRQSLSQLSGVYKVDILSEMDSHLSYQLFPETQRSIIGEISQYARNQQWEVEELHVDKGHLDEVFRSITEDLSESKHR</sequence>
<evidence type="ECO:0000256" key="4">
    <source>
        <dbReference type="ARBA" id="ARBA00022840"/>
    </source>
</evidence>
<proteinExistence type="inferred from homology"/>
<dbReference type="GO" id="GO:0016887">
    <property type="term" value="F:ATP hydrolysis activity"/>
    <property type="evidence" value="ECO:0007669"/>
    <property type="project" value="InterPro"/>
</dbReference>
<evidence type="ECO:0000256" key="2">
    <source>
        <dbReference type="ARBA" id="ARBA00022448"/>
    </source>
</evidence>
<evidence type="ECO:0000256" key="1">
    <source>
        <dbReference type="ARBA" id="ARBA00005417"/>
    </source>
</evidence>
<dbReference type="HOGENOM" id="CLU_000604_1_2_6"/>
<dbReference type="InterPro" id="IPR027417">
    <property type="entry name" value="P-loop_NTPase"/>
</dbReference>
<evidence type="ECO:0000256" key="3">
    <source>
        <dbReference type="ARBA" id="ARBA00022741"/>
    </source>
</evidence>
<protein>
    <submittedName>
        <fullName evidence="6">ABC-type multidrug transport system, ATPase component</fullName>
    </submittedName>
</protein>
<dbReference type="PANTHER" id="PTHR43335">
    <property type="entry name" value="ABC TRANSPORTER, ATP-BINDING PROTEIN"/>
    <property type="match status" value="1"/>
</dbReference>
<keyword evidence="4" id="KW-0067">ATP-binding</keyword>
<dbReference type="PANTHER" id="PTHR43335:SF4">
    <property type="entry name" value="ABC TRANSPORTER, ATP-BINDING PROTEIN"/>
    <property type="match status" value="1"/>
</dbReference>
<gene>
    <name evidence="6" type="ORF">THII_1663</name>
</gene>
<dbReference type="STRING" id="40754.THII_1663"/>
<evidence type="ECO:0000313" key="7">
    <source>
        <dbReference type="Proteomes" id="UP000031623"/>
    </source>
</evidence>
<comment type="similarity">
    <text evidence="1">Belongs to the ABC transporter superfamily.</text>
</comment>
<name>A0A090ALH1_9GAMM</name>
<keyword evidence="3" id="KW-0547">Nucleotide-binding</keyword>
<feature type="domain" description="ABC transporter" evidence="5">
    <location>
        <begin position="2"/>
        <end position="231"/>
    </location>
</feature>
<dbReference type="SUPFAM" id="SSF52540">
    <property type="entry name" value="P-loop containing nucleoside triphosphate hydrolases"/>
    <property type="match status" value="1"/>
</dbReference>
<reference evidence="6 7" key="1">
    <citation type="journal article" date="2014" name="ISME J.">
        <title>Ecophysiology of Thioploca ingrica as revealed by the complete genome sequence supplemented with proteomic evidence.</title>
        <authorList>
            <person name="Kojima H."/>
            <person name="Ogura Y."/>
            <person name="Yamamoto N."/>
            <person name="Togashi T."/>
            <person name="Mori H."/>
            <person name="Watanabe T."/>
            <person name="Nemoto F."/>
            <person name="Kurokawa K."/>
            <person name="Hayashi T."/>
            <person name="Fukui M."/>
        </authorList>
    </citation>
    <scope>NUCLEOTIDE SEQUENCE [LARGE SCALE GENOMIC DNA]</scope>
</reference>
<dbReference type="Pfam" id="PF00005">
    <property type="entry name" value="ABC_tran"/>
    <property type="match status" value="1"/>
</dbReference>